<dbReference type="OrthoDB" id="4954868at2"/>
<sequence length="414" mass="42936">MDATTIRVREPRELLALLPYQLGFRPEHSAVAVALRPPRGRVGLVARVDLVDLADHEGGPQLARRLVTHLVGDGADRAVLVLYTGADPRGGQGPCQGQRPVPGPTPGPVSVATSGPGSGRRPVEHPPAAWVDVPPAVRHFRSAAGAFLGEVPVWVVCAQGYLSLDCADDACCPPGGRPLVELESTEVGAHMVLAGAMVADSRELLVPEPSVGAQARRNAVRAAARWAAQRSAAEQAGPAALAAWRLSGLRAWRSEVATARTGDAGVRAAALARVGVALADVAVRDAVLLSLVASAGDLPERSLAPRAPDDAALSGRIADLLGSILSPRDGVPPDEALHASSAAVLDRVAAHQRPCERAPTLTLLALLAWWHGDGARAGVLLDRARGAEPGYRLGRLLREALAAGLAPGWVQAQP</sequence>
<evidence type="ECO:0000313" key="3">
    <source>
        <dbReference type="Proteomes" id="UP000321181"/>
    </source>
</evidence>
<evidence type="ECO:0008006" key="4">
    <source>
        <dbReference type="Google" id="ProtNLM"/>
    </source>
</evidence>
<name>A0A512DBU4_9CELL</name>
<dbReference type="Proteomes" id="UP000321181">
    <property type="component" value="Unassembled WGS sequence"/>
</dbReference>
<keyword evidence="3" id="KW-1185">Reference proteome</keyword>
<dbReference type="AlphaFoldDB" id="A0A512DBU4"/>
<dbReference type="InterPro" id="IPR025447">
    <property type="entry name" value="DUF4192"/>
</dbReference>
<protein>
    <recommendedName>
        <fullName evidence="4">DUF4192 domain-containing protein</fullName>
    </recommendedName>
</protein>
<dbReference type="EMBL" id="BJYY01000012">
    <property type="protein sequence ID" value="GEO33700.1"/>
    <property type="molecule type" value="Genomic_DNA"/>
</dbReference>
<comment type="caution">
    <text evidence="2">The sequence shown here is derived from an EMBL/GenBank/DDBJ whole genome shotgun (WGS) entry which is preliminary data.</text>
</comment>
<accession>A0A512DBU4</accession>
<dbReference type="Pfam" id="PF13830">
    <property type="entry name" value="DUF4192"/>
    <property type="match status" value="2"/>
</dbReference>
<gene>
    <name evidence="2" type="ORF">CAE01nite_14250</name>
</gene>
<evidence type="ECO:0000313" key="2">
    <source>
        <dbReference type="EMBL" id="GEO33700.1"/>
    </source>
</evidence>
<dbReference type="RefSeq" id="WP_146902095.1">
    <property type="nucleotide sequence ID" value="NZ_BAAARM010000002.1"/>
</dbReference>
<proteinExistence type="predicted"/>
<reference evidence="2 3" key="1">
    <citation type="submission" date="2019-07" db="EMBL/GenBank/DDBJ databases">
        <title>Whole genome shotgun sequence of Cellulomonas aerilata NBRC 106308.</title>
        <authorList>
            <person name="Hosoyama A."/>
            <person name="Uohara A."/>
            <person name="Ohji S."/>
            <person name="Ichikawa N."/>
        </authorList>
    </citation>
    <scope>NUCLEOTIDE SEQUENCE [LARGE SCALE GENOMIC DNA]</scope>
    <source>
        <strain evidence="2 3">NBRC 106308</strain>
    </source>
</reference>
<organism evidence="2 3">
    <name type="scientific">Cellulomonas aerilata</name>
    <dbReference type="NCBI Taxonomy" id="515326"/>
    <lineage>
        <taxon>Bacteria</taxon>
        <taxon>Bacillati</taxon>
        <taxon>Actinomycetota</taxon>
        <taxon>Actinomycetes</taxon>
        <taxon>Micrococcales</taxon>
        <taxon>Cellulomonadaceae</taxon>
        <taxon>Cellulomonas</taxon>
    </lineage>
</organism>
<evidence type="ECO:0000256" key="1">
    <source>
        <dbReference type="SAM" id="MobiDB-lite"/>
    </source>
</evidence>
<feature type="region of interest" description="Disordered" evidence="1">
    <location>
        <begin position="89"/>
        <end position="127"/>
    </location>
</feature>